<dbReference type="InterPro" id="IPR013098">
    <property type="entry name" value="Ig_I-set"/>
</dbReference>
<dbReference type="SMART" id="SM00409">
    <property type="entry name" value="IG"/>
    <property type="match status" value="1"/>
</dbReference>
<name>A0A3P7JTL3_STRVU</name>
<gene>
    <name evidence="5" type="ORF">SVUK_LOCUS18277</name>
</gene>
<keyword evidence="1" id="KW-0732">Signal</keyword>
<dbReference type="EMBL" id="UYYB01122094">
    <property type="protein sequence ID" value="VDM83279.1"/>
    <property type="molecule type" value="Genomic_DNA"/>
</dbReference>
<dbReference type="Pfam" id="PF07679">
    <property type="entry name" value="I-set"/>
    <property type="match status" value="1"/>
</dbReference>
<dbReference type="InterPro" id="IPR050958">
    <property type="entry name" value="Cell_Adh-Cytoskel_Orgn"/>
</dbReference>
<dbReference type="GO" id="GO:0043025">
    <property type="term" value="C:neuronal cell body"/>
    <property type="evidence" value="ECO:0007669"/>
    <property type="project" value="TreeGrafter"/>
</dbReference>
<sequence length="142" mass="15184">MFIDVHTYIEGGGSSLLLRNGNPADEGRYTCAAISPAGNATLNVNVQLIKKPEFIVDENEPLAAELSVREGQSMELPCRVRGTPTPAVTWSLDGRPISVNSKDYTITQDNTLIILNADKASAGTYTCTAMNPAGESEQVCSH</sequence>
<keyword evidence="3" id="KW-0393">Immunoglobulin domain</keyword>
<dbReference type="Proteomes" id="UP000270094">
    <property type="component" value="Unassembled WGS sequence"/>
</dbReference>
<dbReference type="OrthoDB" id="5985519at2759"/>
<reference evidence="5 6" key="1">
    <citation type="submission" date="2018-11" db="EMBL/GenBank/DDBJ databases">
        <authorList>
            <consortium name="Pathogen Informatics"/>
        </authorList>
    </citation>
    <scope>NUCLEOTIDE SEQUENCE [LARGE SCALE GENOMIC DNA]</scope>
</reference>
<dbReference type="InterPro" id="IPR036179">
    <property type="entry name" value="Ig-like_dom_sf"/>
</dbReference>
<dbReference type="InterPro" id="IPR003599">
    <property type="entry name" value="Ig_sub"/>
</dbReference>
<accession>A0A3P7JTL3</accession>
<dbReference type="PROSITE" id="PS50835">
    <property type="entry name" value="IG_LIKE"/>
    <property type="match status" value="1"/>
</dbReference>
<dbReference type="PANTHER" id="PTHR45080:SF8">
    <property type="entry name" value="IG-LIKE DOMAIN-CONTAINING PROTEIN"/>
    <property type="match status" value="1"/>
</dbReference>
<keyword evidence="6" id="KW-1185">Reference proteome</keyword>
<keyword evidence="2" id="KW-1015">Disulfide bond</keyword>
<evidence type="ECO:0000256" key="2">
    <source>
        <dbReference type="ARBA" id="ARBA00023157"/>
    </source>
</evidence>
<organism evidence="5 6">
    <name type="scientific">Strongylus vulgaris</name>
    <name type="common">Blood worm</name>
    <dbReference type="NCBI Taxonomy" id="40348"/>
    <lineage>
        <taxon>Eukaryota</taxon>
        <taxon>Metazoa</taxon>
        <taxon>Ecdysozoa</taxon>
        <taxon>Nematoda</taxon>
        <taxon>Chromadorea</taxon>
        <taxon>Rhabditida</taxon>
        <taxon>Rhabditina</taxon>
        <taxon>Rhabditomorpha</taxon>
        <taxon>Strongyloidea</taxon>
        <taxon>Strongylidae</taxon>
        <taxon>Strongylus</taxon>
    </lineage>
</organism>
<dbReference type="InterPro" id="IPR003598">
    <property type="entry name" value="Ig_sub2"/>
</dbReference>
<dbReference type="GO" id="GO:0008046">
    <property type="term" value="F:axon guidance receptor activity"/>
    <property type="evidence" value="ECO:0007669"/>
    <property type="project" value="TreeGrafter"/>
</dbReference>
<dbReference type="PANTHER" id="PTHR45080">
    <property type="entry name" value="CONTACTIN 5"/>
    <property type="match status" value="1"/>
</dbReference>
<dbReference type="FunFam" id="2.60.40.10:FF:000130">
    <property type="entry name" value="Hemicentin 1"/>
    <property type="match status" value="1"/>
</dbReference>
<dbReference type="SMART" id="SM00408">
    <property type="entry name" value="IGc2"/>
    <property type="match status" value="1"/>
</dbReference>
<dbReference type="AlphaFoldDB" id="A0A3P7JTL3"/>
<evidence type="ECO:0000313" key="5">
    <source>
        <dbReference type="EMBL" id="VDM83279.1"/>
    </source>
</evidence>
<dbReference type="InterPro" id="IPR007110">
    <property type="entry name" value="Ig-like_dom"/>
</dbReference>
<protein>
    <recommendedName>
        <fullName evidence="4">Ig-like domain-containing protein</fullName>
    </recommendedName>
</protein>
<dbReference type="SUPFAM" id="SSF48726">
    <property type="entry name" value="Immunoglobulin"/>
    <property type="match status" value="2"/>
</dbReference>
<proteinExistence type="predicted"/>
<dbReference type="InterPro" id="IPR013783">
    <property type="entry name" value="Ig-like_fold"/>
</dbReference>
<dbReference type="Gene3D" id="2.60.40.10">
    <property type="entry name" value="Immunoglobulins"/>
    <property type="match status" value="2"/>
</dbReference>
<evidence type="ECO:0000313" key="6">
    <source>
        <dbReference type="Proteomes" id="UP000270094"/>
    </source>
</evidence>
<evidence type="ECO:0000256" key="3">
    <source>
        <dbReference type="ARBA" id="ARBA00023319"/>
    </source>
</evidence>
<evidence type="ECO:0000259" key="4">
    <source>
        <dbReference type="PROSITE" id="PS50835"/>
    </source>
</evidence>
<feature type="domain" description="Ig-like" evidence="4">
    <location>
        <begin position="52"/>
        <end position="142"/>
    </location>
</feature>
<dbReference type="GO" id="GO:0030424">
    <property type="term" value="C:axon"/>
    <property type="evidence" value="ECO:0007669"/>
    <property type="project" value="TreeGrafter"/>
</dbReference>
<dbReference type="GO" id="GO:0005886">
    <property type="term" value="C:plasma membrane"/>
    <property type="evidence" value="ECO:0007669"/>
    <property type="project" value="TreeGrafter"/>
</dbReference>
<evidence type="ECO:0000256" key="1">
    <source>
        <dbReference type="ARBA" id="ARBA00022729"/>
    </source>
</evidence>
<dbReference type="GO" id="GO:0007156">
    <property type="term" value="P:homophilic cell adhesion via plasma membrane adhesion molecules"/>
    <property type="evidence" value="ECO:0007669"/>
    <property type="project" value="TreeGrafter"/>
</dbReference>
<dbReference type="GO" id="GO:0050808">
    <property type="term" value="P:synapse organization"/>
    <property type="evidence" value="ECO:0007669"/>
    <property type="project" value="TreeGrafter"/>
</dbReference>